<dbReference type="NCBIfam" id="NF047752">
    <property type="entry name" value="MntA_antitoxin"/>
    <property type="match status" value="1"/>
</dbReference>
<gene>
    <name evidence="2" type="ORF">A2561_00880</name>
</gene>
<dbReference type="EMBL" id="MHPU01000042">
    <property type="protein sequence ID" value="OGZ87529.1"/>
    <property type="molecule type" value="Genomic_DNA"/>
</dbReference>
<feature type="domain" description="Polymerase beta nucleotidyltransferase" evidence="1">
    <location>
        <begin position="8"/>
        <end position="102"/>
    </location>
</feature>
<dbReference type="InterPro" id="IPR041633">
    <property type="entry name" value="Polbeta"/>
</dbReference>
<dbReference type="SUPFAM" id="SSF81301">
    <property type="entry name" value="Nucleotidyltransferase"/>
    <property type="match status" value="1"/>
</dbReference>
<organism evidence="2 3">
    <name type="scientific">Candidatus Staskawiczbacteria bacterium RIFOXYD1_FULL_32_13</name>
    <dbReference type="NCBI Taxonomy" id="1802234"/>
    <lineage>
        <taxon>Bacteria</taxon>
        <taxon>Candidatus Staskawicziibacteriota</taxon>
    </lineage>
</organism>
<reference evidence="2 3" key="1">
    <citation type="journal article" date="2016" name="Nat. Commun.">
        <title>Thousands of microbial genomes shed light on interconnected biogeochemical processes in an aquifer system.</title>
        <authorList>
            <person name="Anantharaman K."/>
            <person name="Brown C.T."/>
            <person name="Hug L.A."/>
            <person name="Sharon I."/>
            <person name="Castelle C.J."/>
            <person name="Probst A.J."/>
            <person name="Thomas B.C."/>
            <person name="Singh A."/>
            <person name="Wilkins M.J."/>
            <person name="Karaoz U."/>
            <person name="Brodie E.L."/>
            <person name="Williams K.H."/>
            <person name="Hubbard S.S."/>
            <person name="Banfield J.F."/>
        </authorList>
    </citation>
    <scope>NUCLEOTIDE SEQUENCE [LARGE SCALE GENOMIC DNA]</scope>
</reference>
<dbReference type="InterPro" id="IPR052930">
    <property type="entry name" value="TA_antitoxin_MntA"/>
</dbReference>
<evidence type="ECO:0000313" key="2">
    <source>
        <dbReference type="EMBL" id="OGZ87529.1"/>
    </source>
</evidence>
<protein>
    <recommendedName>
        <fullName evidence="1">Polymerase beta nucleotidyltransferase domain-containing protein</fullName>
    </recommendedName>
</protein>
<name>A0A1G2JK85_9BACT</name>
<dbReference type="Proteomes" id="UP000178935">
    <property type="component" value="Unassembled WGS sequence"/>
</dbReference>
<proteinExistence type="predicted"/>
<dbReference type="AlphaFoldDB" id="A0A1G2JK85"/>
<accession>A0A1G2JK85</accession>
<dbReference type="Pfam" id="PF18765">
    <property type="entry name" value="Polbeta"/>
    <property type="match status" value="1"/>
</dbReference>
<evidence type="ECO:0000259" key="1">
    <source>
        <dbReference type="Pfam" id="PF18765"/>
    </source>
</evidence>
<evidence type="ECO:0000313" key="3">
    <source>
        <dbReference type="Proteomes" id="UP000178935"/>
    </source>
</evidence>
<dbReference type="CDD" id="cd05403">
    <property type="entry name" value="NT_KNTase_like"/>
    <property type="match status" value="1"/>
</dbReference>
<sequence length="139" mass="16302">MEIAENIKNLIPIFEKYSEVKLAYLFGSRATGKIGPLSDYDFAIYLDEKNEKKRFDLRLDLMGEISIKLKTDNVDLVVINDLDAPELKYNIIKEGVLLLEREPFKLLVEPKIQNEFFDFRRSLINYKLSKAYDEYANKL</sequence>
<dbReference type="InterPro" id="IPR043519">
    <property type="entry name" value="NT_sf"/>
</dbReference>
<comment type="caution">
    <text evidence="2">The sequence shown here is derived from an EMBL/GenBank/DDBJ whole genome shotgun (WGS) entry which is preliminary data.</text>
</comment>
<dbReference type="Gene3D" id="3.30.460.10">
    <property type="entry name" value="Beta Polymerase, domain 2"/>
    <property type="match status" value="1"/>
</dbReference>
<dbReference type="PANTHER" id="PTHR43852">
    <property type="entry name" value="NUCLEOTIDYLTRANSFERASE"/>
    <property type="match status" value="1"/>
</dbReference>
<dbReference type="PANTHER" id="PTHR43852:SF3">
    <property type="entry name" value="NUCLEOTIDYLTRANSFERASE"/>
    <property type="match status" value="1"/>
</dbReference>